<sequence length="173" mass="19656">MKLRLSFQLKALFALIFMAATLQGCGIYSFTGADIGNAKTFQVNFFQNNADLVEPGIDRTFTFQLQDLIQNQTSLSLVNSSGDLIYEGEITQYYISPMTATSDNRAAQNRLTIAVNVRFYNNLDPEKDFEKQFSFYYDYPAGQQLTGPQLETAIDEIYTRITQDIFNASLTDW</sequence>
<evidence type="ECO:0000313" key="2">
    <source>
        <dbReference type="Proteomes" id="UP000356253"/>
    </source>
</evidence>
<evidence type="ECO:0000313" key="1">
    <source>
        <dbReference type="EMBL" id="VVV00781.1"/>
    </source>
</evidence>
<proteinExistence type="predicted"/>
<organism evidence="1 2">
    <name type="scientific">Mesonia oceanica</name>
    <dbReference type="NCBI Taxonomy" id="2687242"/>
    <lineage>
        <taxon>Bacteria</taxon>
        <taxon>Pseudomonadati</taxon>
        <taxon>Bacteroidota</taxon>
        <taxon>Flavobacteriia</taxon>
        <taxon>Flavobacteriales</taxon>
        <taxon>Flavobacteriaceae</taxon>
        <taxon>Mesonia</taxon>
    </lineage>
</organism>
<accession>A0AC61Y8E4</accession>
<protein>
    <submittedName>
        <fullName evidence="1">Uncharacterized protein</fullName>
    </submittedName>
</protein>
<dbReference type="EMBL" id="CABVMM010000007">
    <property type="protein sequence ID" value="VVV00781.1"/>
    <property type="molecule type" value="Genomic_DNA"/>
</dbReference>
<keyword evidence="2" id="KW-1185">Reference proteome</keyword>
<gene>
    <name evidence="1" type="ORF">FVB9532_02056</name>
</gene>
<dbReference type="Proteomes" id="UP000356253">
    <property type="component" value="Unassembled WGS sequence"/>
</dbReference>
<name>A0AC61Y8E4_9FLAO</name>
<reference evidence="1" key="1">
    <citation type="submission" date="2019-09" db="EMBL/GenBank/DDBJ databases">
        <authorList>
            <person name="Rodrigo-Torres L."/>
            <person name="Arahal R. D."/>
            <person name="Lucena T."/>
        </authorList>
    </citation>
    <scope>NUCLEOTIDE SEQUENCE</scope>
    <source>
        <strain evidence="1">ISS653</strain>
    </source>
</reference>
<comment type="caution">
    <text evidence="1">The sequence shown here is derived from an EMBL/GenBank/DDBJ whole genome shotgun (WGS) entry which is preliminary data.</text>
</comment>